<dbReference type="EMBL" id="JBEDUW010000001">
    <property type="protein sequence ID" value="KAK9950806.1"/>
    <property type="molecule type" value="Genomic_DNA"/>
</dbReference>
<dbReference type="InterPro" id="IPR036397">
    <property type="entry name" value="RNaseH_sf"/>
</dbReference>
<gene>
    <name evidence="2" type="ORF">M0R45_006274</name>
</gene>
<dbReference type="CDD" id="cd06222">
    <property type="entry name" value="RNase_H_like"/>
    <property type="match status" value="1"/>
</dbReference>
<organism evidence="2 3">
    <name type="scientific">Rubus argutus</name>
    <name type="common">Southern blackberry</name>
    <dbReference type="NCBI Taxonomy" id="59490"/>
    <lineage>
        <taxon>Eukaryota</taxon>
        <taxon>Viridiplantae</taxon>
        <taxon>Streptophyta</taxon>
        <taxon>Embryophyta</taxon>
        <taxon>Tracheophyta</taxon>
        <taxon>Spermatophyta</taxon>
        <taxon>Magnoliopsida</taxon>
        <taxon>eudicotyledons</taxon>
        <taxon>Gunneridae</taxon>
        <taxon>Pentapetalae</taxon>
        <taxon>rosids</taxon>
        <taxon>fabids</taxon>
        <taxon>Rosales</taxon>
        <taxon>Rosaceae</taxon>
        <taxon>Rosoideae</taxon>
        <taxon>Rosoideae incertae sedis</taxon>
        <taxon>Rubus</taxon>
    </lineage>
</organism>
<keyword evidence="3" id="KW-1185">Reference proteome</keyword>
<dbReference type="GO" id="GO:0004523">
    <property type="term" value="F:RNA-DNA hybrid ribonuclease activity"/>
    <property type="evidence" value="ECO:0007669"/>
    <property type="project" value="InterPro"/>
</dbReference>
<dbReference type="InterPro" id="IPR002156">
    <property type="entry name" value="RNaseH_domain"/>
</dbReference>
<dbReference type="InterPro" id="IPR052929">
    <property type="entry name" value="RNase_H-like_EbsB-rel"/>
</dbReference>
<reference evidence="2 3" key="1">
    <citation type="journal article" date="2023" name="G3 (Bethesda)">
        <title>A chromosome-length genome assembly and annotation of blackberry (Rubus argutus, cv. 'Hillquist').</title>
        <authorList>
            <person name="Bruna T."/>
            <person name="Aryal R."/>
            <person name="Dudchenko O."/>
            <person name="Sargent D.J."/>
            <person name="Mead D."/>
            <person name="Buti M."/>
            <person name="Cavallini A."/>
            <person name="Hytonen T."/>
            <person name="Andres J."/>
            <person name="Pham M."/>
            <person name="Weisz D."/>
            <person name="Mascagni F."/>
            <person name="Usai G."/>
            <person name="Natali L."/>
            <person name="Bassil N."/>
            <person name="Fernandez G.E."/>
            <person name="Lomsadze A."/>
            <person name="Armour M."/>
            <person name="Olukolu B."/>
            <person name="Poorten T."/>
            <person name="Britton C."/>
            <person name="Davik J."/>
            <person name="Ashrafi H."/>
            <person name="Aiden E.L."/>
            <person name="Borodovsky M."/>
            <person name="Worthington M."/>
        </authorList>
    </citation>
    <scope>NUCLEOTIDE SEQUENCE [LARGE SCALE GENOMIC DNA]</scope>
    <source>
        <strain evidence="2">PI 553951</strain>
    </source>
</reference>
<proteinExistence type="predicted"/>
<comment type="caution">
    <text evidence="2">The sequence shown here is derived from an EMBL/GenBank/DDBJ whole genome shotgun (WGS) entry which is preliminary data.</text>
</comment>
<dbReference type="AlphaFoldDB" id="A0AAW1YQ49"/>
<dbReference type="Proteomes" id="UP001457282">
    <property type="component" value="Unassembled WGS sequence"/>
</dbReference>
<dbReference type="Gene3D" id="3.30.420.10">
    <property type="entry name" value="Ribonuclease H-like superfamily/Ribonuclease H"/>
    <property type="match status" value="1"/>
</dbReference>
<dbReference type="InterPro" id="IPR044730">
    <property type="entry name" value="RNase_H-like_dom_plant"/>
</dbReference>
<evidence type="ECO:0000313" key="3">
    <source>
        <dbReference type="Proteomes" id="UP001457282"/>
    </source>
</evidence>
<feature type="domain" description="RNase H type-1" evidence="1">
    <location>
        <begin position="282"/>
        <end position="403"/>
    </location>
</feature>
<dbReference type="PANTHER" id="PTHR47074">
    <property type="entry name" value="BNAC02G40300D PROTEIN"/>
    <property type="match status" value="1"/>
</dbReference>
<dbReference type="Pfam" id="PF13456">
    <property type="entry name" value="RVT_3"/>
    <property type="match status" value="1"/>
</dbReference>
<accession>A0AAW1YQ49</accession>
<dbReference type="GO" id="GO:0003676">
    <property type="term" value="F:nucleic acid binding"/>
    <property type="evidence" value="ECO:0007669"/>
    <property type="project" value="InterPro"/>
</dbReference>
<evidence type="ECO:0000313" key="2">
    <source>
        <dbReference type="EMBL" id="KAK9950806.1"/>
    </source>
</evidence>
<sequence>MQEPNSLWTRVLKARYFPNCDFKEAEKGYRASWSRESLIDARDLILNGSIWHVINGLGINIWKDNWLPPPAGGLLVPTSQIHDLSPTLVHSLIDWDHRVWDLSSISHVIPQQICNLIRLIPIGNGSDSNATSTFLNLFRKRLSTSPLCPICLSCEESMEHILLLYPWVELVWFGSPVGLQINKSKVSTLDKWVLDLLASSESKDDRGRVLTMVGFFCWAIWKARCSFVYQGMEVCPTKIISTALALLNEFQFARCIIHDPIISVIVEVNHWVPPPNSYTKVNCDAAWNANTCRAGLGILIRDCSGSLVGGLTRPNSCGSVLIVESEAILEGMKLAKELNVSKLVVESDSKVVIANLRQSSSTVNWRICPIIRAIRLLGSSFHHIRWDWIPREENRAAHVAASLAIGGGVRLNRWATQPPLPLIRGLRNDGLPCPPTTSI</sequence>
<evidence type="ECO:0000259" key="1">
    <source>
        <dbReference type="Pfam" id="PF13456"/>
    </source>
</evidence>
<dbReference type="SUPFAM" id="SSF53098">
    <property type="entry name" value="Ribonuclease H-like"/>
    <property type="match status" value="1"/>
</dbReference>
<name>A0AAW1YQ49_RUBAR</name>
<protein>
    <recommendedName>
        <fullName evidence="1">RNase H type-1 domain-containing protein</fullName>
    </recommendedName>
</protein>
<dbReference type="PANTHER" id="PTHR47074:SF73">
    <property type="entry name" value="OS04G0448401 PROTEIN"/>
    <property type="match status" value="1"/>
</dbReference>
<dbReference type="InterPro" id="IPR012337">
    <property type="entry name" value="RNaseH-like_sf"/>
</dbReference>